<accession>W1YFN0</accession>
<dbReference type="InterPro" id="IPR042174">
    <property type="entry name" value="RecF_2"/>
</dbReference>
<sequence length="127" mass="14891">QYNRLLQQRNAVLKEYRGKQNIPLEEWDLQLADMASFIVKKRLESLKKINLLIDLMNRKLTGGLENLTIGYEQPYMDNGSLEFTKKGFYERIKAALPQDRHRLSTSVGPHRDDLRFFSDAMDLKKFG</sequence>
<protein>
    <submittedName>
        <fullName evidence="1">DNA replication and repair protein RecF</fullName>
    </submittedName>
</protein>
<dbReference type="Gene3D" id="1.20.1050.90">
    <property type="entry name" value="RecF/RecN/SMC, N-terminal domain"/>
    <property type="match status" value="1"/>
</dbReference>
<dbReference type="AlphaFoldDB" id="W1YFN0"/>
<evidence type="ECO:0000313" key="1">
    <source>
        <dbReference type="EMBL" id="ETJ40535.1"/>
    </source>
</evidence>
<feature type="non-terminal residue" evidence="1">
    <location>
        <position position="127"/>
    </location>
</feature>
<feature type="non-terminal residue" evidence="1">
    <location>
        <position position="1"/>
    </location>
</feature>
<proteinExistence type="predicted"/>
<organism evidence="1">
    <name type="scientific">human gut metagenome</name>
    <dbReference type="NCBI Taxonomy" id="408170"/>
    <lineage>
        <taxon>unclassified sequences</taxon>
        <taxon>metagenomes</taxon>
        <taxon>organismal metagenomes</taxon>
    </lineage>
</organism>
<gene>
    <name evidence="1" type="ORF">Q604_UNBC05566G0001</name>
</gene>
<name>W1YFN0_9ZZZZ</name>
<comment type="caution">
    <text evidence="1">The sequence shown here is derived from an EMBL/GenBank/DDBJ whole genome shotgun (WGS) entry which is preliminary data.</text>
</comment>
<dbReference type="EMBL" id="AZMM01005566">
    <property type="protein sequence ID" value="ETJ40535.1"/>
    <property type="molecule type" value="Genomic_DNA"/>
</dbReference>
<reference evidence="1" key="1">
    <citation type="submission" date="2013-12" db="EMBL/GenBank/DDBJ databases">
        <title>A Varibaculum cambriense genome reconstructed from a premature infant gut community with otherwise low bacterial novelty that shifts toward anaerobic metabolism during the third week of life.</title>
        <authorList>
            <person name="Brown C.T."/>
            <person name="Sharon I."/>
            <person name="Thomas B.C."/>
            <person name="Castelle C.J."/>
            <person name="Morowitz M.J."/>
            <person name="Banfield J.F."/>
        </authorList>
    </citation>
    <scope>NUCLEOTIDE SEQUENCE</scope>
</reference>